<keyword evidence="2" id="KW-1185">Reference proteome</keyword>
<accession>A0A7J8LIF3</accession>
<name>A0A7J8LIF3_9ROSI</name>
<dbReference type="Proteomes" id="UP000593572">
    <property type="component" value="Unassembled WGS sequence"/>
</dbReference>
<proteinExistence type="predicted"/>
<evidence type="ECO:0008006" key="3">
    <source>
        <dbReference type="Google" id="ProtNLM"/>
    </source>
</evidence>
<reference evidence="1 2" key="1">
    <citation type="journal article" date="2019" name="Genome Biol. Evol.">
        <title>Insights into the evolution of the New World diploid cottons (Gossypium, subgenus Houzingenia) based on genome sequencing.</title>
        <authorList>
            <person name="Grover C.E."/>
            <person name="Arick M.A. 2nd"/>
            <person name="Thrash A."/>
            <person name="Conover J.L."/>
            <person name="Sanders W.S."/>
            <person name="Peterson D.G."/>
            <person name="Frelichowski J.E."/>
            <person name="Scheffler J.A."/>
            <person name="Scheffler B.E."/>
            <person name="Wendel J.F."/>
        </authorList>
    </citation>
    <scope>NUCLEOTIDE SEQUENCE [LARGE SCALE GENOMIC DNA]</scope>
    <source>
        <strain evidence="1">157</strain>
        <tissue evidence="1">Leaf</tissue>
    </source>
</reference>
<gene>
    <name evidence="1" type="ORF">Golob_022884</name>
</gene>
<comment type="caution">
    <text evidence="1">The sequence shown here is derived from an EMBL/GenBank/DDBJ whole genome shotgun (WGS) entry which is preliminary data.</text>
</comment>
<evidence type="ECO:0000313" key="1">
    <source>
        <dbReference type="EMBL" id="MBA0552042.1"/>
    </source>
</evidence>
<evidence type="ECO:0000313" key="2">
    <source>
        <dbReference type="Proteomes" id="UP000593572"/>
    </source>
</evidence>
<organism evidence="1 2">
    <name type="scientific">Gossypium lobatum</name>
    <dbReference type="NCBI Taxonomy" id="34289"/>
    <lineage>
        <taxon>Eukaryota</taxon>
        <taxon>Viridiplantae</taxon>
        <taxon>Streptophyta</taxon>
        <taxon>Embryophyta</taxon>
        <taxon>Tracheophyta</taxon>
        <taxon>Spermatophyta</taxon>
        <taxon>Magnoliopsida</taxon>
        <taxon>eudicotyledons</taxon>
        <taxon>Gunneridae</taxon>
        <taxon>Pentapetalae</taxon>
        <taxon>rosids</taxon>
        <taxon>malvids</taxon>
        <taxon>Malvales</taxon>
        <taxon>Malvaceae</taxon>
        <taxon>Malvoideae</taxon>
        <taxon>Gossypium</taxon>
    </lineage>
</organism>
<sequence>MKPDQCREEKGERKRERECRKGRTGKCLTDSKSLMDGEDPLKVPLIYVNFWVKIHEVPLGFFSEALARQVGDFIGKFIEYDGSNMGKGGEAIGKLRIKDVPRILLTLFWGVNLERNLNWVLNVELGSSKIHKQTNIEHDGEDAVIEEGNGKKRPRREDDRSLIREKTGSLVLRNRTGLEKKFLASTVGKGCRRRCGYLNRIDAASIGSRGRLCLAWKEDIAISFKSYSNSRINVEIQDNDNEKLWRFTGFYGSPYAYNRE</sequence>
<dbReference type="EMBL" id="JABEZX010000003">
    <property type="protein sequence ID" value="MBA0552042.1"/>
    <property type="molecule type" value="Genomic_DNA"/>
</dbReference>
<protein>
    <recommendedName>
        <fullName evidence="3">DUF4283 domain-containing protein</fullName>
    </recommendedName>
</protein>
<feature type="non-terminal residue" evidence="1">
    <location>
        <position position="1"/>
    </location>
</feature>
<dbReference type="AlphaFoldDB" id="A0A7J8LIF3"/>